<reference evidence="2 3" key="1">
    <citation type="submission" date="2020-12" db="EMBL/GenBank/DDBJ databases">
        <title>Concerted genomic and epigenomic changes stabilize Arabidopsis allopolyploids.</title>
        <authorList>
            <person name="Chen Z."/>
        </authorList>
    </citation>
    <scope>NUCLEOTIDE SEQUENCE [LARGE SCALE GENOMIC DNA]</scope>
    <source>
        <strain evidence="2">As9502</strain>
        <tissue evidence="2">Leaf</tissue>
    </source>
</reference>
<dbReference type="Pfam" id="PF07734">
    <property type="entry name" value="FBA_1"/>
    <property type="match status" value="1"/>
</dbReference>
<name>A0A8T2CHN9_ARASU</name>
<organism evidence="2 3">
    <name type="scientific">Arabidopsis suecica</name>
    <name type="common">Swedish thale-cress</name>
    <name type="synonym">Cardaminopsis suecica</name>
    <dbReference type="NCBI Taxonomy" id="45249"/>
    <lineage>
        <taxon>Eukaryota</taxon>
        <taxon>Viridiplantae</taxon>
        <taxon>Streptophyta</taxon>
        <taxon>Embryophyta</taxon>
        <taxon>Tracheophyta</taxon>
        <taxon>Spermatophyta</taxon>
        <taxon>Magnoliopsida</taxon>
        <taxon>eudicotyledons</taxon>
        <taxon>Gunneridae</taxon>
        <taxon>Pentapetalae</taxon>
        <taxon>rosids</taxon>
        <taxon>malvids</taxon>
        <taxon>Brassicales</taxon>
        <taxon>Brassicaceae</taxon>
        <taxon>Camelineae</taxon>
        <taxon>Arabidopsis</taxon>
    </lineage>
</organism>
<dbReference type="NCBIfam" id="TIGR01640">
    <property type="entry name" value="F_box_assoc_1"/>
    <property type="match status" value="1"/>
</dbReference>
<keyword evidence="3" id="KW-1185">Reference proteome</keyword>
<evidence type="ECO:0000313" key="2">
    <source>
        <dbReference type="EMBL" id="KAG7599007.1"/>
    </source>
</evidence>
<dbReference type="Pfam" id="PF00646">
    <property type="entry name" value="F-box"/>
    <property type="match status" value="1"/>
</dbReference>
<dbReference type="InterPro" id="IPR006527">
    <property type="entry name" value="F-box-assoc_dom_typ1"/>
</dbReference>
<dbReference type="EMBL" id="JAEFBJ010000006">
    <property type="protein sequence ID" value="KAG7599007.1"/>
    <property type="molecule type" value="Genomic_DNA"/>
</dbReference>
<dbReference type="InterPro" id="IPR017451">
    <property type="entry name" value="F-box-assoc_interact_dom"/>
</dbReference>
<dbReference type="SMART" id="SM00256">
    <property type="entry name" value="FBOX"/>
    <property type="match status" value="1"/>
</dbReference>
<feature type="domain" description="F-box" evidence="1">
    <location>
        <begin position="1"/>
        <end position="47"/>
    </location>
</feature>
<dbReference type="InterPro" id="IPR050796">
    <property type="entry name" value="SCF_F-box_component"/>
</dbReference>
<sequence length="408" mass="47465">MANKEKLPWDMVEEILSRVPPTSLDRFRTVCKRWNALFNDKTFIKNHNMTFQFILTTRSKIYSVSVNTKVEVRELTLNTPGLKPQIPISLVDTSGFLLCGMVKGAVVWNPWLRQTRCIEPEVNQPSLDFLGIGYDNNKRVEEIVYKTLTFYRKDLGSTHTWKIHDFASDTWKDQEITKTKYSRSITQGGQSRVNFQFTSVVSLNGTLYWVAYDRKTHVNYPLLFFLLSFNFSSEEFLEFCDLPSGKNHACDALVLRVFREDRFSLLKQCHVTKKIKIWVTKNKIDNRYGGDVKWMSFMEVSIPNMPDLVQPKSYSEPSYFIDDKRLVICSCDETGRAWIYVVGENKLINKVCLDSVADPWPLHCTYFPNLVLVPGGQREEAELQVSKRRSRISLRLVSLFGRFFCFLL</sequence>
<dbReference type="AlphaFoldDB" id="A0A8T2CHN9"/>
<proteinExistence type="predicted"/>
<protein>
    <submittedName>
        <fullName evidence="2">F-box domain</fullName>
    </submittedName>
</protein>
<dbReference type="PROSITE" id="PS50181">
    <property type="entry name" value="FBOX"/>
    <property type="match status" value="1"/>
</dbReference>
<dbReference type="Proteomes" id="UP000694251">
    <property type="component" value="Chromosome 6"/>
</dbReference>
<accession>A0A8T2CHN9</accession>
<dbReference type="InterPro" id="IPR001810">
    <property type="entry name" value="F-box_dom"/>
</dbReference>
<evidence type="ECO:0000259" key="1">
    <source>
        <dbReference type="PROSITE" id="PS50181"/>
    </source>
</evidence>
<gene>
    <name evidence="2" type="ORF">ISN44_As06g032060</name>
</gene>
<dbReference type="OrthoDB" id="1024059at2759"/>
<comment type="caution">
    <text evidence="2">The sequence shown here is derived from an EMBL/GenBank/DDBJ whole genome shotgun (WGS) entry which is preliminary data.</text>
</comment>
<dbReference type="CDD" id="cd22157">
    <property type="entry name" value="F-box_AtFBW1-like"/>
    <property type="match status" value="1"/>
</dbReference>
<evidence type="ECO:0000313" key="3">
    <source>
        <dbReference type="Proteomes" id="UP000694251"/>
    </source>
</evidence>
<dbReference type="PANTHER" id="PTHR31672:SF10">
    <property type="entry name" value="F-BOX DOMAIN-CONTAINING PROTEIN"/>
    <property type="match status" value="1"/>
</dbReference>
<dbReference type="PANTHER" id="PTHR31672">
    <property type="entry name" value="BNACNNG10540D PROTEIN"/>
    <property type="match status" value="1"/>
</dbReference>